<protein>
    <recommendedName>
        <fullName evidence="8">Peptidase A2 domain-containing protein</fullName>
    </recommendedName>
</protein>
<feature type="compositionally biased region" description="Polar residues" evidence="5">
    <location>
        <begin position="1"/>
        <end position="23"/>
    </location>
</feature>
<sequence>MNGEDNSINAVATKQKQTPSQYAHGNYGKFNRGTSEKSKYPCRNCGGVHEPRQCPAYGKLCTKCNKKHHFPSVCLSSTTYKEFKPMKPKPHKLHTLHVDDNTNSESESELFIDIIEEVNSLTMDEWKETILVNNVPVKFQLDTGAKCNVMSLATLKATCSEPKIRRKDVPLKSYSGHLIKPMGITSLTCRHRDQDFQVDFYIVREDVQAILGAKTCQEMKMVQRIYSLTPSALPEDILQDRLDHSNEKDANITAEPNNAPVPVQPQTTRSGRTVRPPAKFSDYIE</sequence>
<dbReference type="Gene3D" id="2.40.70.10">
    <property type="entry name" value="Acid Proteases"/>
    <property type="match status" value="1"/>
</dbReference>
<evidence type="ECO:0000256" key="3">
    <source>
        <dbReference type="ARBA" id="ARBA00022722"/>
    </source>
</evidence>
<keyword evidence="4" id="KW-0255">Endonuclease</keyword>
<dbReference type="SUPFAM" id="SSF50630">
    <property type="entry name" value="Acid proteases"/>
    <property type="match status" value="1"/>
</dbReference>
<reference evidence="6" key="1">
    <citation type="submission" date="2022-08" db="UniProtKB">
        <authorList>
            <consortium name="EnsemblMetazoa"/>
        </authorList>
    </citation>
    <scope>IDENTIFICATION</scope>
    <source>
        <strain evidence="6">05x7-T-G4-1.051#20</strain>
    </source>
</reference>
<dbReference type="PANTHER" id="PTHR37984">
    <property type="entry name" value="PROTEIN CBG26694"/>
    <property type="match status" value="1"/>
</dbReference>
<dbReference type="EnsemblMetazoa" id="G34426.1">
    <property type="protein sequence ID" value="G34426.1:cds"/>
    <property type="gene ID" value="G34426"/>
</dbReference>
<dbReference type="InterPro" id="IPR050951">
    <property type="entry name" value="Retrovirus_Pol_polyprotein"/>
</dbReference>
<dbReference type="PANTHER" id="PTHR37984:SF5">
    <property type="entry name" value="PROTEIN NYNRIN-LIKE"/>
    <property type="match status" value="1"/>
</dbReference>
<keyword evidence="2" id="KW-0548">Nucleotidyltransferase</keyword>
<evidence type="ECO:0000256" key="5">
    <source>
        <dbReference type="SAM" id="MobiDB-lite"/>
    </source>
</evidence>
<dbReference type="CDD" id="cd05481">
    <property type="entry name" value="retropepsin_like_LTR_1"/>
    <property type="match status" value="1"/>
</dbReference>
<keyword evidence="4" id="KW-0378">Hydrolase</keyword>
<feature type="region of interest" description="Disordered" evidence="5">
    <location>
        <begin position="248"/>
        <end position="285"/>
    </location>
</feature>
<evidence type="ECO:0000256" key="2">
    <source>
        <dbReference type="ARBA" id="ARBA00022695"/>
    </source>
</evidence>
<dbReference type="GO" id="GO:0004519">
    <property type="term" value="F:endonuclease activity"/>
    <property type="evidence" value="ECO:0007669"/>
    <property type="project" value="UniProtKB-KW"/>
</dbReference>
<evidence type="ECO:0000313" key="7">
    <source>
        <dbReference type="Proteomes" id="UP000005408"/>
    </source>
</evidence>
<organism evidence="6 7">
    <name type="scientific">Magallana gigas</name>
    <name type="common">Pacific oyster</name>
    <name type="synonym">Crassostrea gigas</name>
    <dbReference type="NCBI Taxonomy" id="29159"/>
    <lineage>
        <taxon>Eukaryota</taxon>
        <taxon>Metazoa</taxon>
        <taxon>Spiralia</taxon>
        <taxon>Lophotrochozoa</taxon>
        <taxon>Mollusca</taxon>
        <taxon>Bivalvia</taxon>
        <taxon>Autobranchia</taxon>
        <taxon>Pteriomorphia</taxon>
        <taxon>Ostreida</taxon>
        <taxon>Ostreoidea</taxon>
        <taxon>Ostreidae</taxon>
        <taxon>Magallana</taxon>
    </lineage>
</organism>
<evidence type="ECO:0008006" key="8">
    <source>
        <dbReference type="Google" id="ProtNLM"/>
    </source>
</evidence>
<dbReference type="GO" id="GO:0016779">
    <property type="term" value="F:nucleotidyltransferase activity"/>
    <property type="evidence" value="ECO:0007669"/>
    <property type="project" value="UniProtKB-KW"/>
</dbReference>
<keyword evidence="3" id="KW-0540">Nuclease</keyword>
<keyword evidence="1" id="KW-0808">Transferase</keyword>
<dbReference type="InterPro" id="IPR021109">
    <property type="entry name" value="Peptidase_aspartic_dom_sf"/>
</dbReference>
<evidence type="ECO:0000313" key="6">
    <source>
        <dbReference type="EnsemblMetazoa" id="G34426.1:cds"/>
    </source>
</evidence>
<name>A0A8W8MPJ4_MAGGI</name>
<evidence type="ECO:0000256" key="4">
    <source>
        <dbReference type="ARBA" id="ARBA00022759"/>
    </source>
</evidence>
<dbReference type="Proteomes" id="UP000005408">
    <property type="component" value="Unassembled WGS sequence"/>
</dbReference>
<accession>A0A8W8MPJ4</accession>
<keyword evidence="7" id="KW-1185">Reference proteome</keyword>
<feature type="region of interest" description="Disordered" evidence="5">
    <location>
        <begin position="1"/>
        <end position="30"/>
    </location>
</feature>
<proteinExistence type="predicted"/>
<evidence type="ECO:0000256" key="1">
    <source>
        <dbReference type="ARBA" id="ARBA00022679"/>
    </source>
</evidence>
<dbReference type="AlphaFoldDB" id="A0A8W8MPJ4"/>